<sequence length="124" mass="14644">LVNLPLHLWYALEDIGYVLGRFLKIDQTRVASGIHTFSITCTKIDLSKVLPKKIHLKMGNMFHVQYLDYENIAFRCHIYRNIGHLQVDYLLGKTVQGGNHQTESKERLEQHEKRKETFRVKRDH</sequence>
<feature type="compositionally biased region" description="Basic and acidic residues" evidence="1">
    <location>
        <begin position="102"/>
        <end position="124"/>
    </location>
</feature>
<accession>A0AA38FCK2</accession>
<protein>
    <recommendedName>
        <fullName evidence="4">DUF4283 domain-containing protein</fullName>
    </recommendedName>
</protein>
<name>A0AA38FCK2_TAXCH</name>
<keyword evidence="3" id="KW-1185">Reference proteome</keyword>
<reference evidence="2 3" key="1">
    <citation type="journal article" date="2021" name="Nat. Plants">
        <title>The Taxus genome provides insights into paclitaxel biosynthesis.</title>
        <authorList>
            <person name="Xiong X."/>
            <person name="Gou J."/>
            <person name="Liao Q."/>
            <person name="Li Y."/>
            <person name="Zhou Q."/>
            <person name="Bi G."/>
            <person name="Li C."/>
            <person name="Du R."/>
            <person name="Wang X."/>
            <person name="Sun T."/>
            <person name="Guo L."/>
            <person name="Liang H."/>
            <person name="Lu P."/>
            <person name="Wu Y."/>
            <person name="Zhang Z."/>
            <person name="Ro D.K."/>
            <person name="Shang Y."/>
            <person name="Huang S."/>
            <person name="Yan J."/>
        </authorList>
    </citation>
    <scope>NUCLEOTIDE SEQUENCE [LARGE SCALE GENOMIC DNA]</scope>
    <source>
        <strain evidence="2">Ta-2019</strain>
    </source>
</reference>
<dbReference type="Proteomes" id="UP000824469">
    <property type="component" value="Unassembled WGS sequence"/>
</dbReference>
<evidence type="ECO:0000256" key="1">
    <source>
        <dbReference type="SAM" id="MobiDB-lite"/>
    </source>
</evidence>
<evidence type="ECO:0000313" key="2">
    <source>
        <dbReference type="EMBL" id="KAH9297220.1"/>
    </source>
</evidence>
<evidence type="ECO:0008006" key="4">
    <source>
        <dbReference type="Google" id="ProtNLM"/>
    </source>
</evidence>
<organism evidence="2 3">
    <name type="scientific">Taxus chinensis</name>
    <name type="common">Chinese yew</name>
    <name type="synonym">Taxus wallichiana var. chinensis</name>
    <dbReference type="NCBI Taxonomy" id="29808"/>
    <lineage>
        <taxon>Eukaryota</taxon>
        <taxon>Viridiplantae</taxon>
        <taxon>Streptophyta</taxon>
        <taxon>Embryophyta</taxon>
        <taxon>Tracheophyta</taxon>
        <taxon>Spermatophyta</taxon>
        <taxon>Pinopsida</taxon>
        <taxon>Pinidae</taxon>
        <taxon>Conifers II</taxon>
        <taxon>Cupressales</taxon>
        <taxon>Taxaceae</taxon>
        <taxon>Taxus</taxon>
    </lineage>
</organism>
<comment type="caution">
    <text evidence="2">The sequence shown here is derived from an EMBL/GenBank/DDBJ whole genome shotgun (WGS) entry which is preliminary data.</text>
</comment>
<feature type="region of interest" description="Disordered" evidence="1">
    <location>
        <begin position="97"/>
        <end position="124"/>
    </location>
</feature>
<dbReference type="AlphaFoldDB" id="A0AA38FCK2"/>
<dbReference type="OMA" id="NIAFRCH"/>
<dbReference type="EMBL" id="JAHRHJ020000010">
    <property type="protein sequence ID" value="KAH9297220.1"/>
    <property type="molecule type" value="Genomic_DNA"/>
</dbReference>
<proteinExistence type="predicted"/>
<gene>
    <name evidence="2" type="ORF">KI387_028902</name>
</gene>
<evidence type="ECO:0000313" key="3">
    <source>
        <dbReference type="Proteomes" id="UP000824469"/>
    </source>
</evidence>
<feature type="non-terminal residue" evidence="2">
    <location>
        <position position="124"/>
    </location>
</feature>
<feature type="non-terminal residue" evidence="2">
    <location>
        <position position="1"/>
    </location>
</feature>